<dbReference type="Proteomes" id="UP000524321">
    <property type="component" value="Unassembled WGS sequence"/>
</dbReference>
<dbReference type="PANTHER" id="PTHR33678">
    <property type="entry name" value="BLL1576 PROTEIN"/>
    <property type="match status" value="1"/>
</dbReference>
<dbReference type="Pfam" id="PF03050">
    <property type="entry name" value="DDE_Tnp_IS66"/>
    <property type="match status" value="1"/>
</dbReference>
<dbReference type="EMBL" id="WDAY01000004">
    <property type="protein sequence ID" value="KAB6563201.1"/>
    <property type="molecule type" value="Genomic_DNA"/>
</dbReference>
<dbReference type="EMBL" id="QRMN01000005">
    <property type="protein sequence ID" value="RHJ79839.1"/>
    <property type="molecule type" value="Genomic_DNA"/>
</dbReference>
<comment type="caution">
    <text evidence="7">The sequence shown here is derived from an EMBL/GenBank/DDBJ whole genome shotgun (WGS) entry which is preliminary data.</text>
</comment>
<gene>
    <name evidence="7" type="ORF">DW105_03395</name>
    <name evidence="2" type="ORF">GAY01_05010</name>
    <name evidence="5" type="ORF">GAY12_00200</name>
    <name evidence="4" type="ORF">GAY79_03720</name>
    <name evidence="3" type="ORF">GAY98_01220</name>
    <name evidence="6" type="ORF">HUV05_21690</name>
</gene>
<sequence length="213" mass="24618">MSKSDMEKYPEERQILIHPLPLVPVSKCMEGSSVLTDIIIGKFMYHLPFYRLTQQYRESGIGISESTMCGWYEMAVEKRKLLYNLLKQKILSSDYMQVDESVIPVMDNEKHKAKKGDEWCVRDGVTGDVMFHYDRGSRSGMVARELLECYRSIVQCDGYAAYEQFEQMKGITLVGCWAHGRRKYVDALEENRTLVTQAIHYIGRLYKVESDAG</sequence>
<dbReference type="AlphaFoldDB" id="A0A396EU24"/>
<dbReference type="Proteomes" id="UP000462015">
    <property type="component" value="Unassembled WGS sequence"/>
</dbReference>
<evidence type="ECO:0000313" key="10">
    <source>
        <dbReference type="Proteomes" id="UP000437431"/>
    </source>
</evidence>
<reference evidence="6 13" key="3">
    <citation type="submission" date="2020-04" db="EMBL/GenBank/DDBJ databases">
        <authorList>
            <person name="Pieper L."/>
        </authorList>
    </citation>
    <scope>NUCLEOTIDE SEQUENCE [LARGE SCALE GENOMIC DNA]</scope>
    <source>
        <strain evidence="6 13">B33</strain>
    </source>
</reference>
<dbReference type="RefSeq" id="WP_080597323.1">
    <property type="nucleotide sequence ID" value="NZ_JAQCYB010000140.1"/>
</dbReference>
<dbReference type="InterPro" id="IPR052344">
    <property type="entry name" value="Transposase-related"/>
</dbReference>
<reference evidence="9 10" key="2">
    <citation type="journal article" date="2019" name="Nat. Med.">
        <title>A library of human gut bacterial isolates paired with longitudinal multiomics data enables mechanistic microbiome research.</title>
        <authorList>
            <person name="Poyet M."/>
            <person name="Groussin M."/>
            <person name="Gibbons S.M."/>
            <person name="Avila-Pacheco J."/>
            <person name="Jiang X."/>
            <person name="Kearney S.M."/>
            <person name="Perrotta A.R."/>
            <person name="Berdy B."/>
            <person name="Zhao S."/>
            <person name="Lieberman T.D."/>
            <person name="Swanson P.K."/>
            <person name="Smith M."/>
            <person name="Roesemann S."/>
            <person name="Alexander J.E."/>
            <person name="Rich S.A."/>
            <person name="Livny J."/>
            <person name="Vlamakis H."/>
            <person name="Clish C."/>
            <person name="Bullock K."/>
            <person name="Deik A."/>
            <person name="Scott J."/>
            <person name="Pierce K.A."/>
            <person name="Xavier R.J."/>
            <person name="Alm E.J."/>
        </authorList>
    </citation>
    <scope>NUCLEOTIDE SEQUENCE [LARGE SCALE GENOMIC DNA]</scope>
    <source>
        <strain evidence="4 10">BIOML-A111</strain>
        <strain evidence="3 12">BIOML-A122</strain>
        <strain evidence="2 9">BIOML-A73</strain>
        <strain evidence="5 11">BIOML-A98</strain>
    </source>
</reference>
<proteinExistence type="predicted"/>
<organism evidence="7 8">
    <name type="scientific">Phocaeicola vulgatus</name>
    <name type="common">Bacteroides vulgatus</name>
    <dbReference type="NCBI Taxonomy" id="821"/>
    <lineage>
        <taxon>Bacteria</taxon>
        <taxon>Pseudomonadati</taxon>
        <taxon>Bacteroidota</taxon>
        <taxon>Bacteroidia</taxon>
        <taxon>Bacteroidales</taxon>
        <taxon>Bacteroidaceae</taxon>
        <taxon>Phocaeicola</taxon>
    </lineage>
</organism>
<dbReference type="EMBL" id="WDAL01000001">
    <property type="protein sequence ID" value="KAB6640989.1"/>
    <property type="molecule type" value="Genomic_DNA"/>
</dbReference>
<name>A0A396EU24_PHOVU</name>
<evidence type="ECO:0000313" key="4">
    <source>
        <dbReference type="EMBL" id="KAB6563201.1"/>
    </source>
</evidence>
<protein>
    <submittedName>
        <fullName evidence="2">Transposase</fullName>
    </submittedName>
</protein>
<evidence type="ECO:0000313" key="3">
    <source>
        <dbReference type="EMBL" id="KAB6530386.1"/>
    </source>
</evidence>
<evidence type="ECO:0000313" key="7">
    <source>
        <dbReference type="EMBL" id="RHJ79839.1"/>
    </source>
</evidence>
<evidence type="ECO:0000259" key="1">
    <source>
        <dbReference type="Pfam" id="PF03050"/>
    </source>
</evidence>
<feature type="domain" description="Transposase IS66 central" evidence="1">
    <location>
        <begin position="28"/>
        <end position="212"/>
    </location>
</feature>
<accession>A0A396EU24</accession>
<dbReference type="Proteomes" id="UP000433382">
    <property type="component" value="Unassembled WGS sequence"/>
</dbReference>
<reference evidence="7 8" key="1">
    <citation type="submission" date="2018-08" db="EMBL/GenBank/DDBJ databases">
        <title>A genome reference for cultivated species of the human gut microbiota.</title>
        <authorList>
            <person name="Zou Y."/>
            <person name="Xue W."/>
            <person name="Luo G."/>
        </authorList>
    </citation>
    <scope>NUCLEOTIDE SEQUENCE [LARGE SCALE GENOMIC DNA]</scope>
    <source>
        <strain evidence="7 8">AM09-18</strain>
    </source>
</reference>
<reference evidence="6 13" key="4">
    <citation type="submission" date="2020-07" db="EMBL/GenBank/DDBJ databases">
        <title>Bacterial metabolism rescues the inhibition of intestinal drug absorption by food and drug additives.</title>
        <authorList>
            <person name="Zou L."/>
            <person name="Spanogiannopoulos P."/>
            <person name="Chien H.-C."/>
            <person name="Pieper L.M."/>
            <person name="Cai W."/>
            <person name="Khuri N."/>
            <person name="Pottel J."/>
            <person name="Vora B."/>
            <person name="Ni Z."/>
            <person name="Tsakalozou E."/>
            <person name="Zhang W."/>
            <person name="Shoichet B.K."/>
            <person name="Giacomini K.M."/>
            <person name="Turnbaugh P.J."/>
        </authorList>
    </citation>
    <scope>NUCLEOTIDE SEQUENCE [LARGE SCALE GENOMIC DNA]</scope>
    <source>
        <strain evidence="6 13">B33</strain>
    </source>
</reference>
<evidence type="ECO:0000313" key="13">
    <source>
        <dbReference type="Proteomes" id="UP000524321"/>
    </source>
</evidence>
<evidence type="ECO:0000313" key="8">
    <source>
        <dbReference type="Proteomes" id="UP000283958"/>
    </source>
</evidence>
<evidence type="ECO:0000313" key="5">
    <source>
        <dbReference type="EMBL" id="KAB6640989.1"/>
    </source>
</evidence>
<dbReference type="EMBL" id="WDBI01000001">
    <property type="protein sequence ID" value="KAB6530386.1"/>
    <property type="molecule type" value="Genomic_DNA"/>
</dbReference>
<evidence type="ECO:0000313" key="6">
    <source>
        <dbReference type="EMBL" id="NVB76069.1"/>
    </source>
</evidence>
<dbReference type="Proteomes" id="UP000283958">
    <property type="component" value="Unassembled WGS sequence"/>
</dbReference>
<evidence type="ECO:0000313" key="9">
    <source>
        <dbReference type="Proteomes" id="UP000433382"/>
    </source>
</evidence>
<dbReference type="EMBL" id="JABWDJ010000190">
    <property type="protein sequence ID" value="NVB76069.1"/>
    <property type="molecule type" value="Genomic_DNA"/>
</dbReference>
<dbReference type="InterPro" id="IPR004291">
    <property type="entry name" value="Transposase_IS66_central"/>
</dbReference>
<evidence type="ECO:0000313" key="12">
    <source>
        <dbReference type="Proteomes" id="UP000469427"/>
    </source>
</evidence>
<dbReference type="EMBL" id="WCZM01000006">
    <property type="protein sequence ID" value="KAB3572605.1"/>
    <property type="molecule type" value="Genomic_DNA"/>
</dbReference>
<evidence type="ECO:0000313" key="11">
    <source>
        <dbReference type="Proteomes" id="UP000462015"/>
    </source>
</evidence>
<dbReference type="Proteomes" id="UP000469427">
    <property type="component" value="Unassembled WGS sequence"/>
</dbReference>
<evidence type="ECO:0000313" key="2">
    <source>
        <dbReference type="EMBL" id="KAB3572605.1"/>
    </source>
</evidence>
<dbReference type="Proteomes" id="UP000437431">
    <property type="component" value="Unassembled WGS sequence"/>
</dbReference>
<dbReference type="PANTHER" id="PTHR33678:SF1">
    <property type="entry name" value="BLL1576 PROTEIN"/>
    <property type="match status" value="1"/>
</dbReference>